<gene>
    <name evidence="5" type="ORF">BET10_15550</name>
</gene>
<keyword evidence="2 3" id="KW-0732">Signal</keyword>
<feature type="chain" id="PRO_5010283815" evidence="3">
    <location>
        <begin position="23"/>
        <end position="341"/>
    </location>
</feature>
<dbReference type="SUPFAM" id="SSF88713">
    <property type="entry name" value="Glycoside hydrolase/deacetylase"/>
    <property type="match status" value="1"/>
</dbReference>
<dbReference type="STRING" id="1859457.BET10_15550"/>
<evidence type="ECO:0000256" key="3">
    <source>
        <dbReference type="SAM" id="SignalP"/>
    </source>
</evidence>
<dbReference type="Pfam" id="PF01522">
    <property type="entry name" value="Polysacc_deac_1"/>
    <property type="match status" value="1"/>
</dbReference>
<dbReference type="CDD" id="cd10973">
    <property type="entry name" value="CE4_DAC_u4_5s"/>
    <property type="match status" value="1"/>
</dbReference>
<dbReference type="GO" id="GO:0005576">
    <property type="term" value="C:extracellular region"/>
    <property type="evidence" value="ECO:0007669"/>
    <property type="project" value="UniProtKB-SubCell"/>
</dbReference>
<dbReference type="PROSITE" id="PS51677">
    <property type="entry name" value="NODB"/>
    <property type="match status" value="1"/>
</dbReference>
<protein>
    <submittedName>
        <fullName evidence="5">Polysaccharide deacetylase</fullName>
    </submittedName>
</protein>
<evidence type="ECO:0000256" key="2">
    <source>
        <dbReference type="ARBA" id="ARBA00022729"/>
    </source>
</evidence>
<evidence type="ECO:0000259" key="4">
    <source>
        <dbReference type="PROSITE" id="PS51677"/>
    </source>
</evidence>
<dbReference type="PANTHER" id="PTHR34216:SF3">
    <property type="entry name" value="POLY-BETA-1,6-N-ACETYL-D-GLUCOSAMINE N-DEACETYLASE"/>
    <property type="match status" value="1"/>
</dbReference>
<dbReference type="AlphaFoldDB" id="A0A1S1MSB2"/>
<organism evidence="5 6">
    <name type="scientific">Pseudoalteromonas amylolytica</name>
    <dbReference type="NCBI Taxonomy" id="1859457"/>
    <lineage>
        <taxon>Bacteria</taxon>
        <taxon>Pseudomonadati</taxon>
        <taxon>Pseudomonadota</taxon>
        <taxon>Gammaproteobacteria</taxon>
        <taxon>Alteromonadales</taxon>
        <taxon>Pseudoalteromonadaceae</taxon>
        <taxon>Pseudoalteromonas</taxon>
    </lineage>
</organism>
<dbReference type="PANTHER" id="PTHR34216">
    <property type="match status" value="1"/>
</dbReference>
<feature type="signal peptide" evidence="3">
    <location>
        <begin position="1"/>
        <end position="22"/>
    </location>
</feature>
<dbReference type="InterPro" id="IPR051398">
    <property type="entry name" value="Polysacch_Deacetylase"/>
</dbReference>
<dbReference type="Proteomes" id="UP000179786">
    <property type="component" value="Unassembled WGS sequence"/>
</dbReference>
<evidence type="ECO:0000313" key="5">
    <source>
        <dbReference type="EMBL" id="OHU89541.1"/>
    </source>
</evidence>
<feature type="domain" description="NodB homology" evidence="4">
    <location>
        <begin position="79"/>
        <end position="281"/>
    </location>
</feature>
<reference evidence="5 6" key="1">
    <citation type="submission" date="2016-09" db="EMBL/GenBank/DDBJ databases">
        <title>Pseudoalteromonas amylolytica sp. nov., isolated from the surface seawater.</title>
        <authorList>
            <person name="Wu Y.-H."/>
            <person name="Cheng H."/>
            <person name="Jin X.-B."/>
            <person name="Wang C.-S."/>
            <person name="Xu X.-W."/>
        </authorList>
    </citation>
    <scope>NUCLEOTIDE SEQUENCE [LARGE SCALE GENOMIC DNA]</scope>
    <source>
        <strain evidence="5 6">JW1</strain>
    </source>
</reference>
<dbReference type="InterPro" id="IPR002509">
    <property type="entry name" value="NODB_dom"/>
</dbReference>
<dbReference type="InterPro" id="IPR011330">
    <property type="entry name" value="Glyco_hydro/deAcase_b/a-brl"/>
</dbReference>
<comment type="caution">
    <text evidence="5">The sequence shown here is derived from an EMBL/GenBank/DDBJ whole genome shotgun (WGS) entry which is preliminary data.</text>
</comment>
<dbReference type="OrthoDB" id="9814639at2"/>
<proteinExistence type="predicted"/>
<name>A0A1S1MSB2_9GAMM</name>
<dbReference type="GO" id="GO:0016810">
    <property type="term" value="F:hydrolase activity, acting on carbon-nitrogen (but not peptide) bonds"/>
    <property type="evidence" value="ECO:0007669"/>
    <property type="project" value="InterPro"/>
</dbReference>
<dbReference type="GO" id="GO:0005975">
    <property type="term" value="P:carbohydrate metabolic process"/>
    <property type="evidence" value="ECO:0007669"/>
    <property type="project" value="InterPro"/>
</dbReference>
<comment type="subcellular location">
    <subcellularLocation>
        <location evidence="1">Secreted</location>
    </subcellularLocation>
</comment>
<dbReference type="Gene3D" id="3.20.20.370">
    <property type="entry name" value="Glycoside hydrolase/deacetylase"/>
    <property type="match status" value="1"/>
</dbReference>
<evidence type="ECO:0000313" key="6">
    <source>
        <dbReference type="Proteomes" id="UP000179786"/>
    </source>
</evidence>
<dbReference type="EMBL" id="MKJU01000028">
    <property type="protein sequence ID" value="OHU89541.1"/>
    <property type="molecule type" value="Genomic_DNA"/>
</dbReference>
<sequence>MAKKILHLLSALLLINMKCVSAAVILQYHHVSEKLPAVTSLSAEQFRAHLNYLKESQFKVLPLDELLESLRKGDTLPTKAVAITFDDGYDNNIEQAAPILEEFNFPYTIFVNPKLIDEQQSYVMTWSQLRQLASQGALIANHSAKHDYLHKRLQGENLEQWKVRISHDISWSEQRIKEEVGHNAKLLAYPYGEFNHDLKELVTSLGFIGIGQHSGAVGVDSDFTRLPRFPASGVYSDLNTLKVKLNSKPFAIADLNYADSVTDNQQPTLVINFKEVNFNPKQFTCYISGQGKGNVEWLDDKQVSVEAVKALPKGRSRYNCTAPAAGESGQFFWFSQPWVIN</sequence>
<accession>A0A1S1MSB2</accession>
<evidence type="ECO:0000256" key="1">
    <source>
        <dbReference type="ARBA" id="ARBA00004613"/>
    </source>
</evidence>
<keyword evidence="6" id="KW-1185">Reference proteome</keyword>
<dbReference type="RefSeq" id="WP_070986170.1">
    <property type="nucleotide sequence ID" value="NZ_MKJU01000028.1"/>
</dbReference>